<dbReference type="GO" id="GO:0001682">
    <property type="term" value="P:tRNA 5'-leader removal"/>
    <property type="evidence" value="ECO:0007669"/>
    <property type="project" value="UniProtKB-UniRule"/>
</dbReference>
<protein>
    <recommendedName>
        <fullName evidence="7 8">Ribonuclease P protein component</fullName>
        <shortName evidence="7">RNase P protein</shortName>
        <shortName evidence="7">RNaseP protein</shortName>
        <ecNumber evidence="7 8">3.1.26.5</ecNumber>
    </recommendedName>
    <alternativeName>
        <fullName evidence="7">Protein C5</fullName>
    </alternativeName>
</protein>
<keyword evidence="4 7" id="KW-0255">Endonuclease</keyword>
<dbReference type="AlphaFoldDB" id="M5Q0R8"/>
<accession>M5Q0R8</accession>
<evidence type="ECO:0000256" key="9">
    <source>
        <dbReference type="SAM" id="MobiDB-lite"/>
    </source>
</evidence>
<evidence type="ECO:0000313" key="10">
    <source>
        <dbReference type="EMBL" id="EMG35918.1"/>
    </source>
</evidence>
<dbReference type="Gene3D" id="3.30.230.10">
    <property type="match status" value="1"/>
</dbReference>
<dbReference type="EC" id="3.1.26.5" evidence="7 8"/>
<evidence type="ECO:0000313" key="11">
    <source>
        <dbReference type="Proteomes" id="UP000011922"/>
    </source>
</evidence>
<dbReference type="NCBIfam" id="TIGR00188">
    <property type="entry name" value="rnpA"/>
    <property type="match status" value="1"/>
</dbReference>
<gene>
    <name evidence="7" type="primary">rnpA</name>
    <name evidence="10" type="ORF">PCS_03402</name>
</gene>
<feature type="compositionally biased region" description="Basic and acidic residues" evidence="9">
    <location>
        <begin position="17"/>
        <end position="35"/>
    </location>
</feature>
<dbReference type="GO" id="GO:0042781">
    <property type="term" value="F:3'-tRNA processing endoribonuclease activity"/>
    <property type="evidence" value="ECO:0007669"/>
    <property type="project" value="TreeGrafter"/>
</dbReference>
<dbReference type="InterPro" id="IPR020539">
    <property type="entry name" value="RNase_P_CS"/>
</dbReference>
<name>M5Q0R8_DESAF</name>
<dbReference type="PANTHER" id="PTHR33992:SF1">
    <property type="entry name" value="RIBONUCLEASE P PROTEIN COMPONENT"/>
    <property type="match status" value="1"/>
</dbReference>
<keyword evidence="6 7" id="KW-0694">RNA-binding</keyword>
<dbReference type="PANTHER" id="PTHR33992">
    <property type="entry name" value="RIBONUCLEASE P PROTEIN COMPONENT"/>
    <property type="match status" value="1"/>
</dbReference>
<dbReference type="GO" id="GO:0030677">
    <property type="term" value="C:ribonuclease P complex"/>
    <property type="evidence" value="ECO:0007669"/>
    <property type="project" value="TreeGrafter"/>
</dbReference>
<evidence type="ECO:0000256" key="5">
    <source>
        <dbReference type="ARBA" id="ARBA00022801"/>
    </source>
</evidence>
<evidence type="ECO:0000256" key="2">
    <source>
        <dbReference type="ARBA" id="ARBA00022694"/>
    </source>
</evidence>
<dbReference type="GO" id="GO:0000049">
    <property type="term" value="F:tRNA binding"/>
    <property type="evidence" value="ECO:0007669"/>
    <property type="project" value="UniProtKB-UniRule"/>
</dbReference>
<dbReference type="Pfam" id="PF00825">
    <property type="entry name" value="Ribonuclease_P"/>
    <property type="match status" value="1"/>
</dbReference>
<sequence>MRRIHNEQKNLSAEQDQAQKDTRLPCPHEHQERPQYAESAPCEGSSKIVGLSFPKRNRLLSRPEFLACYDGGRRLNSRHFIAYVLPHEHGSWRLGLAVTRKVGSAVRRNRIKRVLREYFRLHQHELSELMDIVVVPKRHVDASSLDLRQVEAELTPMLVRAGLLASEACASREGCRRGAAQGGG</sequence>
<evidence type="ECO:0000256" key="4">
    <source>
        <dbReference type="ARBA" id="ARBA00022759"/>
    </source>
</evidence>
<dbReference type="PATRIC" id="fig|1262666.3.peg.3456"/>
<dbReference type="GO" id="GO:0004526">
    <property type="term" value="F:ribonuclease P activity"/>
    <property type="evidence" value="ECO:0007669"/>
    <property type="project" value="UniProtKB-UniRule"/>
</dbReference>
<dbReference type="SUPFAM" id="SSF54211">
    <property type="entry name" value="Ribosomal protein S5 domain 2-like"/>
    <property type="match status" value="1"/>
</dbReference>
<evidence type="ECO:0000256" key="3">
    <source>
        <dbReference type="ARBA" id="ARBA00022722"/>
    </source>
</evidence>
<comment type="catalytic activity">
    <reaction evidence="7">
        <text>Endonucleolytic cleavage of RNA, removing 5'-extranucleotides from tRNA precursor.</text>
        <dbReference type="EC" id="3.1.26.5"/>
    </reaction>
</comment>
<dbReference type="EMBL" id="AOSV01000038">
    <property type="protein sequence ID" value="EMG35918.1"/>
    <property type="molecule type" value="Genomic_DNA"/>
</dbReference>
<keyword evidence="5 7" id="KW-0378">Hydrolase</keyword>
<comment type="similarity">
    <text evidence="7">Belongs to the RnpA family.</text>
</comment>
<evidence type="ECO:0000256" key="7">
    <source>
        <dbReference type="HAMAP-Rule" id="MF_00227"/>
    </source>
</evidence>
<evidence type="ECO:0000256" key="1">
    <source>
        <dbReference type="ARBA" id="ARBA00002663"/>
    </source>
</evidence>
<organism evidence="10 11">
    <name type="scientific">Desulfocurvibacter africanus PCS</name>
    <dbReference type="NCBI Taxonomy" id="1262666"/>
    <lineage>
        <taxon>Bacteria</taxon>
        <taxon>Pseudomonadati</taxon>
        <taxon>Thermodesulfobacteriota</taxon>
        <taxon>Desulfovibrionia</taxon>
        <taxon>Desulfovibrionales</taxon>
        <taxon>Desulfovibrionaceae</taxon>
        <taxon>Desulfocurvibacter</taxon>
    </lineage>
</organism>
<evidence type="ECO:0000256" key="8">
    <source>
        <dbReference type="NCBIfam" id="TIGR00188"/>
    </source>
</evidence>
<dbReference type="InterPro" id="IPR020568">
    <property type="entry name" value="Ribosomal_Su5_D2-typ_SF"/>
</dbReference>
<feature type="region of interest" description="Disordered" evidence="9">
    <location>
        <begin position="1"/>
        <end position="41"/>
    </location>
</feature>
<dbReference type="HAMAP" id="MF_00227">
    <property type="entry name" value="RNase_P"/>
    <property type="match status" value="1"/>
</dbReference>
<reference evidence="10 11" key="1">
    <citation type="journal article" date="2013" name="Genome Announc.">
        <title>Draft Genome Sequence for Desulfovibrio africanus Strain PCS.</title>
        <authorList>
            <person name="Brown S.D."/>
            <person name="Utturkar S.M."/>
            <person name="Arkin A.P."/>
            <person name="Deutschbauer A.M."/>
            <person name="Elias D.A."/>
            <person name="Hazen T.C."/>
            <person name="Chakraborty R."/>
        </authorList>
    </citation>
    <scope>NUCLEOTIDE SEQUENCE [LARGE SCALE GENOMIC DNA]</scope>
    <source>
        <strain evidence="10 11">PCS</strain>
    </source>
</reference>
<dbReference type="PROSITE" id="PS00648">
    <property type="entry name" value="RIBONUCLEASE_P"/>
    <property type="match status" value="1"/>
</dbReference>
<proteinExistence type="inferred from homology"/>
<dbReference type="Proteomes" id="UP000011922">
    <property type="component" value="Unassembled WGS sequence"/>
</dbReference>
<comment type="subunit">
    <text evidence="7">Consists of a catalytic RNA component (M1 or rnpB) and a protein subunit.</text>
</comment>
<dbReference type="InterPro" id="IPR000100">
    <property type="entry name" value="RNase_P"/>
</dbReference>
<evidence type="ECO:0000256" key="6">
    <source>
        <dbReference type="ARBA" id="ARBA00022884"/>
    </source>
</evidence>
<comment type="caution">
    <text evidence="10">The sequence shown here is derived from an EMBL/GenBank/DDBJ whole genome shotgun (WGS) entry which is preliminary data.</text>
</comment>
<comment type="function">
    <text evidence="1 7">RNaseP catalyzes the removal of the 5'-leader sequence from pre-tRNA to produce the mature 5'-terminus. It can also cleave other RNA substrates such as 4.5S RNA. The protein component plays an auxiliary but essential role in vivo by binding to the 5'-leader sequence and broadening the substrate specificity of the ribozyme.</text>
</comment>
<dbReference type="InterPro" id="IPR014721">
    <property type="entry name" value="Ribsml_uS5_D2-typ_fold_subgr"/>
</dbReference>
<keyword evidence="3 7" id="KW-0540">Nuclease</keyword>
<keyword evidence="2 7" id="KW-0819">tRNA processing</keyword>